<dbReference type="Gene3D" id="1.10.10.60">
    <property type="entry name" value="Homeodomain-like"/>
    <property type="match status" value="2"/>
</dbReference>
<keyword evidence="4" id="KW-0812">Transmembrane</keyword>
<name>A0A6C0G3I4_9BACL</name>
<dbReference type="GO" id="GO:0003700">
    <property type="term" value="F:DNA-binding transcription factor activity"/>
    <property type="evidence" value="ECO:0007669"/>
    <property type="project" value="InterPro"/>
</dbReference>
<evidence type="ECO:0000256" key="4">
    <source>
        <dbReference type="SAM" id="Phobius"/>
    </source>
</evidence>
<dbReference type="Pfam" id="PF12833">
    <property type="entry name" value="HTH_18"/>
    <property type="match status" value="1"/>
</dbReference>
<dbReference type="InterPro" id="IPR018060">
    <property type="entry name" value="HTH_AraC"/>
</dbReference>
<feature type="domain" description="HTH araC/xylS-type" evidence="5">
    <location>
        <begin position="663"/>
        <end position="762"/>
    </location>
</feature>
<keyword evidence="4" id="KW-1133">Transmembrane helix</keyword>
<dbReference type="SUPFAM" id="SSF46689">
    <property type="entry name" value="Homeodomain-like"/>
    <property type="match status" value="1"/>
</dbReference>
<evidence type="ECO:0000313" key="7">
    <source>
        <dbReference type="Proteomes" id="UP000476064"/>
    </source>
</evidence>
<evidence type="ECO:0000256" key="2">
    <source>
        <dbReference type="ARBA" id="ARBA00023125"/>
    </source>
</evidence>
<dbReference type="SMART" id="SM00342">
    <property type="entry name" value="HTH_ARAC"/>
    <property type="match status" value="1"/>
</dbReference>
<dbReference type="KEGG" id="plyc:GXP70_25905"/>
<evidence type="ECO:0000256" key="1">
    <source>
        <dbReference type="ARBA" id="ARBA00023015"/>
    </source>
</evidence>
<dbReference type="PANTHER" id="PTHR43280">
    <property type="entry name" value="ARAC-FAMILY TRANSCRIPTIONAL REGULATOR"/>
    <property type="match status" value="1"/>
</dbReference>
<dbReference type="GO" id="GO:0043565">
    <property type="term" value="F:sequence-specific DNA binding"/>
    <property type="evidence" value="ECO:0007669"/>
    <property type="project" value="InterPro"/>
</dbReference>
<dbReference type="Proteomes" id="UP000476064">
    <property type="component" value="Chromosome"/>
</dbReference>
<gene>
    <name evidence="6" type="ORF">GXP70_25905</name>
</gene>
<reference evidence="6 7" key="1">
    <citation type="submission" date="2020-01" db="EMBL/GenBank/DDBJ databases">
        <title>Paenibacillus sp. nov., isolated from tomato rhizosphere.</title>
        <authorList>
            <person name="Weon H.-Y."/>
            <person name="Lee S.A."/>
        </authorList>
    </citation>
    <scope>NUCLEOTIDE SEQUENCE [LARGE SCALE GENOMIC DNA]</scope>
    <source>
        <strain evidence="6 7">12200R-189</strain>
    </source>
</reference>
<dbReference type="PROSITE" id="PS01124">
    <property type="entry name" value="HTH_ARAC_FAMILY_2"/>
    <property type="match status" value="1"/>
</dbReference>
<keyword evidence="3" id="KW-0804">Transcription</keyword>
<dbReference type="InterPro" id="IPR020449">
    <property type="entry name" value="Tscrpt_reg_AraC-type_HTH"/>
</dbReference>
<sequence length="768" mass="87245">MKLLDLYRSRKYFMRLVVSFALLASMLLIVFGSLFYSYAQRSAMKLQQESTRKVLKQVNYNIDNLYDTVLNFTISTFSDRDISVLMQNRDMDIFDLYNRLQKFDYIANTNLFVDSIVLYNAHSRCYYISPQTVPVQCEAGSQSNVLKQYRSGHADMPDMKFIPVAIADNQGSRTVLTLFKQESGSILMVNVKPQWLFDNVRAINDLADSALGEVMMFDADGNSLSMGTTDAVDDGTKRQIISKVEARQATEGYFTLGSGSGKKLVMFSTSATTGWRIVGMQSYKAAFGALDQIRTFSFLLLSCFIVLTLFASTFISMKLYKPIGSLMQSLRAVPDRLDGVSRGKDELAFLSSFNQRMLEEMAKLEQGNKATESIAKDYFLRRLLLERQKMSGEEFSEQIRLHGLKLTEADGAFLVCLIRLDNAHSSGKTAELHKFAVQNIAEEMFRAFALAESVQLGNEFVTLLLAVPQADRDKLNELPKAVAKLQDVVRNYYHIGLCASISAAADHHDRLSDAYEQALMLAEYRMIYGRTAVITPELAAVNEQNEATSLDDQLERKWLESIRTTNMKNIEPQLVKIFKRLSAFRIDHLLQTLQYLTAITVNHLKETNLDDTHAVKASLLSFNRRIMEQETLDDVLLQYIDLFEKVTEPRQTSTDDKNRILAAALKEAIEKHYADPNLSLQFLATKLKMSKAHLSKVYKQCESESLNDYINKVRIMHAVSELQNTDATIAQIMFNVGFVSESYFYKTFKQSLGVTPREFRTNHVLNQD</sequence>
<feature type="transmembrane region" description="Helical" evidence="4">
    <location>
        <begin position="12"/>
        <end position="38"/>
    </location>
</feature>
<accession>A0A6C0G3I4</accession>
<feature type="transmembrane region" description="Helical" evidence="4">
    <location>
        <begin position="296"/>
        <end position="317"/>
    </location>
</feature>
<evidence type="ECO:0000256" key="3">
    <source>
        <dbReference type="ARBA" id="ARBA00023163"/>
    </source>
</evidence>
<dbReference type="AlphaFoldDB" id="A0A6C0G3I4"/>
<organism evidence="6 7">
    <name type="scientific">Paenibacillus lycopersici</name>
    <dbReference type="NCBI Taxonomy" id="2704462"/>
    <lineage>
        <taxon>Bacteria</taxon>
        <taxon>Bacillati</taxon>
        <taxon>Bacillota</taxon>
        <taxon>Bacilli</taxon>
        <taxon>Bacillales</taxon>
        <taxon>Paenibacillaceae</taxon>
        <taxon>Paenibacillus</taxon>
    </lineage>
</organism>
<keyword evidence="7" id="KW-1185">Reference proteome</keyword>
<protein>
    <submittedName>
        <fullName evidence="6">Helix-turn-helix transcriptional regulator</fullName>
    </submittedName>
</protein>
<dbReference type="PANTHER" id="PTHR43280:SF28">
    <property type="entry name" value="HTH-TYPE TRANSCRIPTIONAL ACTIVATOR RHAS"/>
    <property type="match status" value="1"/>
</dbReference>
<keyword evidence="4" id="KW-0472">Membrane</keyword>
<keyword evidence="2" id="KW-0238">DNA-binding</keyword>
<dbReference type="EMBL" id="CP048209">
    <property type="protein sequence ID" value="QHT63062.1"/>
    <property type="molecule type" value="Genomic_DNA"/>
</dbReference>
<dbReference type="InterPro" id="IPR009057">
    <property type="entry name" value="Homeodomain-like_sf"/>
</dbReference>
<dbReference type="PRINTS" id="PR00032">
    <property type="entry name" value="HTHARAC"/>
</dbReference>
<evidence type="ECO:0000259" key="5">
    <source>
        <dbReference type="PROSITE" id="PS01124"/>
    </source>
</evidence>
<keyword evidence="1" id="KW-0805">Transcription regulation</keyword>
<proteinExistence type="predicted"/>
<evidence type="ECO:0000313" key="6">
    <source>
        <dbReference type="EMBL" id="QHT63062.1"/>
    </source>
</evidence>
<dbReference type="RefSeq" id="WP_162359492.1">
    <property type="nucleotide sequence ID" value="NZ_CP048209.1"/>
</dbReference>